<keyword evidence="1" id="KW-0732">Signal</keyword>
<accession>A0A0P1EWW0</accession>
<name>A0A0P1EWW0_9RHOB</name>
<dbReference type="PANTHER" id="PTHR36919">
    <property type="entry name" value="BLR1215 PROTEIN"/>
    <property type="match status" value="1"/>
</dbReference>
<dbReference type="Gene3D" id="2.40.128.520">
    <property type="match status" value="1"/>
</dbReference>
<dbReference type="RefSeq" id="WP_058122604.1">
    <property type="nucleotide sequence ID" value="NZ_CYRX01000010.1"/>
</dbReference>
<evidence type="ECO:0000313" key="4">
    <source>
        <dbReference type="Proteomes" id="UP000051298"/>
    </source>
</evidence>
<dbReference type="PANTHER" id="PTHR36919:SF2">
    <property type="entry name" value="BLL6627 PROTEIN"/>
    <property type="match status" value="1"/>
</dbReference>
<gene>
    <name evidence="3" type="ORF">THS5294_00668</name>
</gene>
<dbReference type="Proteomes" id="UP000051298">
    <property type="component" value="Unassembled WGS sequence"/>
</dbReference>
<evidence type="ECO:0000256" key="1">
    <source>
        <dbReference type="SAM" id="SignalP"/>
    </source>
</evidence>
<sequence length="128" mass="14248">MKKLIGAALTAIAMTTPAAANEPYGIWETKRDRKGAYLHVRVHPCDNNAEMLCGTVHQTFNTPHTEIVGRPIFWDLQPTSNTKWGGGTVWDAETDRNFDAKVIMGSTRLRVEGCVGFLCDGQNWSRVQ</sequence>
<dbReference type="AlphaFoldDB" id="A0A0P1EWW0"/>
<reference evidence="3 4" key="1">
    <citation type="submission" date="2015-09" db="EMBL/GenBank/DDBJ databases">
        <authorList>
            <consortium name="Swine Surveillance"/>
        </authorList>
    </citation>
    <scope>NUCLEOTIDE SEQUENCE [LARGE SCALE GENOMIC DNA]</scope>
    <source>
        <strain evidence="3 4">CECT 5294</strain>
    </source>
</reference>
<dbReference type="EMBL" id="CYRX01000010">
    <property type="protein sequence ID" value="CUH59383.1"/>
    <property type="molecule type" value="Genomic_DNA"/>
</dbReference>
<feature type="chain" id="PRO_5006062009" description="DUF2147 domain-containing protein" evidence="1">
    <location>
        <begin position="21"/>
        <end position="128"/>
    </location>
</feature>
<dbReference type="InterPro" id="IPR019223">
    <property type="entry name" value="DUF2147"/>
</dbReference>
<evidence type="ECO:0000313" key="3">
    <source>
        <dbReference type="EMBL" id="CUH59383.1"/>
    </source>
</evidence>
<organism evidence="3 4">
    <name type="scientific">Thalassobacter stenotrophicus</name>
    <dbReference type="NCBI Taxonomy" id="266809"/>
    <lineage>
        <taxon>Bacteria</taxon>
        <taxon>Pseudomonadati</taxon>
        <taxon>Pseudomonadota</taxon>
        <taxon>Alphaproteobacteria</taxon>
        <taxon>Rhodobacterales</taxon>
        <taxon>Roseobacteraceae</taxon>
        <taxon>Thalassobacter</taxon>
    </lineage>
</organism>
<evidence type="ECO:0000259" key="2">
    <source>
        <dbReference type="Pfam" id="PF09917"/>
    </source>
</evidence>
<feature type="signal peptide" evidence="1">
    <location>
        <begin position="1"/>
        <end position="20"/>
    </location>
</feature>
<proteinExistence type="predicted"/>
<dbReference type="Pfam" id="PF09917">
    <property type="entry name" value="DUF2147"/>
    <property type="match status" value="1"/>
</dbReference>
<feature type="domain" description="DUF2147" evidence="2">
    <location>
        <begin position="25"/>
        <end position="126"/>
    </location>
</feature>
<protein>
    <recommendedName>
        <fullName evidence="2">DUF2147 domain-containing protein</fullName>
    </recommendedName>
</protein>